<dbReference type="InterPro" id="IPR002616">
    <property type="entry name" value="tRNA_ribo_trans-like"/>
</dbReference>
<dbReference type="GO" id="GO:0008479">
    <property type="term" value="F:tRNA-guanosine(34) queuine transglycosylase activity"/>
    <property type="evidence" value="ECO:0007669"/>
    <property type="project" value="UniProtKB-UniRule"/>
</dbReference>
<feature type="active site" description="Nucleophile" evidence="7">
    <location>
        <position position="265"/>
    </location>
</feature>
<dbReference type="GO" id="GO:0005737">
    <property type="term" value="C:cytoplasm"/>
    <property type="evidence" value="ECO:0007669"/>
    <property type="project" value="TreeGrafter"/>
</dbReference>
<keyword evidence="10" id="KW-1185">Reference proteome</keyword>
<feature type="binding site" evidence="7">
    <location>
        <position position="308"/>
    </location>
    <ligand>
        <name>Zn(2+)</name>
        <dbReference type="ChEBI" id="CHEBI:29105"/>
    </ligand>
</feature>
<dbReference type="NCBIfam" id="TIGR00430">
    <property type="entry name" value="Q_tRNA_tgt"/>
    <property type="match status" value="1"/>
</dbReference>
<dbReference type="SUPFAM" id="SSF51713">
    <property type="entry name" value="tRNA-guanine transglycosylase"/>
    <property type="match status" value="1"/>
</dbReference>
<dbReference type="PANTHER" id="PTHR46499:SF1">
    <property type="entry name" value="QUEUINE TRNA-RIBOSYLTRANSFERASE"/>
    <property type="match status" value="1"/>
</dbReference>
<comment type="function">
    <text evidence="7">Catalyzes the base-exchange of a guanine (G) residue with the queuine precursor 7-aminomethyl-7-deazaguanine (PreQ1) at position 34 (anticodon wobble position) in tRNAs with GU(N) anticodons (tRNA-Asp, -Asn, -His and -Tyr). Catalysis occurs through a double-displacement mechanism. The nucleophile active site attacks the C1' of nucleotide 34 to detach the guanine base from the RNA, forming a covalent enzyme-RNA intermediate. The proton acceptor active site deprotonates the incoming PreQ1, allowing a nucleophilic attack on the C1' of the ribose to form the product. After dissociation, two additional enzymatic reactions on the tRNA convert PreQ1 to queuine (Q), resulting in the hypermodified nucleoside queuosine (7-(((4,5-cis-dihydroxy-2-cyclopenten-1-yl)amino)methyl)-7-deazaguanosine).</text>
</comment>
<dbReference type="GO" id="GO:0008616">
    <property type="term" value="P:tRNA queuosine(34) biosynthetic process"/>
    <property type="evidence" value="ECO:0007669"/>
    <property type="project" value="UniProtKB-UniRule"/>
</dbReference>
<evidence type="ECO:0000313" key="10">
    <source>
        <dbReference type="Proteomes" id="UP000006639"/>
    </source>
</evidence>
<dbReference type="STRING" id="696127.midi_00180"/>
<keyword evidence="5 7" id="KW-0671">Queuosine biosynthesis</keyword>
<feature type="binding site" evidence="7">
    <location>
        <begin position="91"/>
        <end position="95"/>
    </location>
    <ligand>
        <name>substrate</name>
    </ligand>
</feature>
<evidence type="ECO:0000256" key="1">
    <source>
        <dbReference type="ARBA" id="ARBA00004691"/>
    </source>
</evidence>
<dbReference type="EC" id="2.4.2.29" evidence="7"/>
<keyword evidence="3 7" id="KW-0808">Transferase</keyword>
<dbReference type="AlphaFoldDB" id="F7XV01"/>
<dbReference type="OrthoDB" id="9805417at2"/>
<protein>
    <recommendedName>
        <fullName evidence="7">Queuine tRNA-ribosyltransferase</fullName>
        <ecNumber evidence="7">2.4.2.29</ecNumber>
    </recommendedName>
    <alternativeName>
        <fullName evidence="7">Guanine insertion enzyme</fullName>
    </alternativeName>
    <alternativeName>
        <fullName evidence="7">tRNA-guanine transglycosylase</fullName>
    </alternativeName>
</protein>
<dbReference type="GO" id="GO:0046872">
    <property type="term" value="F:metal ion binding"/>
    <property type="evidence" value="ECO:0007669"/>
    <property type="project" value="UniProtKB-KW"/>
</dbReference>
<evidence type="ECO:0000259" key="8">
    <source>
        <dbReference type="Pfam" id="PF01702"/>
    </source>
</evidence>
<comment type="pathway">
    <text evidence="1 7">tRNA modification; tRNA-queuosine biosynthesis.</text>
</comment>
<comment type="subunit">
    <text evidence="7">Homodimer. Within each dimer, one monomer is responsible for RNA recognition and catalysis, while the other monomer binds to the replacement base PreQ1.</text>
</comment>
<dbReference type="InterPro" id="IPR004803">
    <property type="entry name" value="TGT"/>
</dbReference>
<comment type="similarity">
    <text evidence="7">Belongs to the queuine tRNA-ribosyltransferase family.</text>
</comment>
<evidence type="ECO:0000256" key="5">
    <source>
        <dbReference type="ARBA" id="ARBA00022785"/>
    </source>
</evidence>
<comment type="catalytic activity">
    <reaction evidence="6 7">
        <text>7-aminomethyl-7-carbaguanine + guanosine(34) in tRNA = 7-aminomethyl-7-carbaguanosine(34) in tRNA + guanine</text>
        <dbReference type="Rhea" id="RHEA:24104"/>
        <dbReference type="Rhea" id="RHEA-COMP:10341"/>
        <dbReference type="Rhea" id="RHEA-COMP:10342"/>
        <dbReference type="ChEBI" id="CHEBI:16235"/>
        <dbReference type="ChEBI" id="CHEBI:58703"/>
        <dbReference type="ChEBI" id="CHEBI:74269"/>
        <dbReference type="ChEBI" id="CHEBI:82833"/>
        <dbReference type="EC" id="2.4.2.29"/>
    </reaction>
</comment>
<dbReference type="Pfam" id="PF01702">
    <property type="entry name" value="TGT"/>
    <property type="match status" value="1"/>
</dbReference>
<sequence>MAVKFTLIKEVGKTRVGFIETAHGVINTPAFMPVGTLAAVKAMTPDAISSTGTEIVLSNTYHLMLRPGEDRIERLGGLHKFMNWQKPILTDSGGFQVMSLASLRKVTEEGVMFRSHIDGHKYNLTPEYSIQIQHKLGSTITMAFDECIPYPATFQEAKRAMELSMRWALRSKNSYQNKDGYGIFAIVQGSAYQELRESSANFLSAIDFDGYAIGGLAVGEPQAVMFDVLDYTIPLLPKFKPRYLMGVGKPSDVVGAVERGVDMFDCVIPTRSGRNGQAFVRNGTINIRNAQYVEDIRPLDSECSCYTCSNFHRAYLRHLVRAKEILGSILMTWHNIHYYQDLMKELREKIIRS</sequence>
<name>F7XV01_MIDMI</name>
<feature type="binding site" evidence="7">
    <location>
        <position position="145"/>
    </location>
    <ligand>
        <name>substrate</name>
    </ligand>
</feature>
<feature type="active site" description="Proton acceptor" evidence="7">
    <location>
        <position position="91"/>
    </location>
</feature>
<evidence type="ECO:0000256" key="3">
    <source>
        <dbReference type="ARBA" id="ARBA00022679"/>
    </source>
</evidence>
<dbReference type="RefSeq" id="WP_013950716.1">
    <property type="nucleotide sequence ID" value="NC_015722.1"/>
</dbReference>
<keyword evidence="4 7" id="KW-0819">tRNA processing</keyword>
<feature type="binding site" evidence="7">
    <location>
        <position position="188"/>
    </location>
    <ligand>
        <name>substrate</name>
    </ligand>
</feature>
<feature type="binding site" evidence="7">
    <location>
        <position position="303"/>
    </location>
    <ligand>
        <name>Zn(2+)</name>
        <dbReference type="ChEBI" id="CHEBI:29105"/>
    </ligand>
</feature>
<evidence type="ECO:0000313" key="9">
    <source>
        <dbReference type="EMBL" id="AEI88500.1"/>
    </source>
</evidence>
<reference evidence="9 10" key="1">
    <citation type="journal article" date="2011" name="Mol. Biol. Evol.">
        <title>Phylogenomic evidence for the presence of a flagellum and cbb3 oxidase in the free-living mitochondrial ancestor.</title>
        <authorList>
            <person name="Sassera D."/>
            <person name="Lo N."/>
            <person name="Epis S."/>
            <person name="D'Auria G."/>
            <person name="Montagna M."/>
            <person name="Comandatore F."/>
            <person name="Horner D."/>
            <person name="Pereto J."/>
            <person name="Luciano A.M."/>
            <person name="Franciosi F."/>
            <person name="Ferri E."/>
            <person name="Crotti E."/>
            <person name="Bazzocchi C."/>
            <person name="Daffonchio D."/>
            <person name="Sacchi L."/>
            <person name="Moya A."/>
            <person name="Latorre A."/>
            <person name="Bandi C."/>
        </authorList>
    </citation>
    <scope>NUCLEOTIDE SEQUENCE [LARGE SCALE GENOMIC DNA]</scope>
    <source>
        <strain evidence="9 10">IricVA</strain>
    </source>
</reference>
<comment type="cofactor">
    <cofactor evidence="7">
        <name>Zn(2+)</name>
        <dbReference type="ChEBI" id="CHEBI:29105"/>
    </cofactor>
    <text evidence="7">Binds 1 zinc ion per subunit.</text>
</comment>
<evidence type="ECO:0000256" key="4">
    <source>
        <dbReference type="ARBA" id="ARBA00022694"/>
    </source>
</evidence>
<dbReference type="NCBIfam" id="TIGR00449">
    <property type="entry name" value="tgt_general"/>
    <property type="match status" value="1"/>
</dbReference>
<dbReference type="InterPro" id="IPR036511">
    <property type="entry name" value="TGT-like_sf"/>
</dbReference>
<organism evidence="9 10">
    <name type="scientific">Midichloria mitochondrii (strain IricVA)</name>
    <dbReference type="NCBI Taxonomy" id="696127"/>
    <lineage>
        <taxon>Bacteria</taxon>
        <taxon>Pseudomonadati</taxon>
        <taxon>Pseudomonadota</taxon>
        <taxon>Alphaproteobacteria</taxon>
        <taxon>Rickettsiales</taxon>
        <taxon>Candidatus Midichloriaceae</taxon>
        <taxon>Candidatus Midichloria</taxon>
    </lineage>
</organism>
<feature type="binding site" evidence="7">
    <location>
        <position position="305"/>
    </location>
    <ligand>
        <name>Zn(2+)</name>
        <dbReference type="ChEBI" id="CHEBI:29105"/>
    </ligand>
</feature>
<dbReference type="PANTHER" id="PTHR46499">
    <property type="entry name" value="QUEUINE TRNA-RIBOSYLTRANSFERASE"/>
    <property type="match status" value="1"/>
</dbReference>
<dbReference type="Gene3D" id="3.20.20.105">
    <property type="entry name" value="Queuine tRNA-ribosyltransferase-like"/>
    <property type="match status" value="1"/>
</dbReference>
<evidence type="ECO:0000256" key="7">
    <source>
        <dbReference type="HAMAP-Rule" id="MF_00168"/>
    </source>
</evidence>
<dbReference type="Proteomes" id="UP000006639">
    <property type="component" value="Chromosome"/>
</dbReference>
<feature type="domain" description="tRNA-guanine(15) transglycosylase-like" evidence="8">
    <location>
        <begin position="14"/>
        <end position="351"/>
    </location>
</feature>
<feature type="binding site" evidence="7">
    <location>
        <position position="215"/>
    </location>
    <ligand>
        <name>substrate</name>
    </ligand>
</feature>
<dbReference type="InterPro" id="IPR050076">
    <property type="entry name" value="ArchSynthase1/Queuine_TRR"/>
</dbReference>
<proteinExistence type="inferred from homology"/>
<dbReference type="FunFam" id="3.20.20.105:FF:000001">
    <property type="entry name" value="Queuine tRNA-ribosyltransferase"/>
    <property type="match status" value="1"/>
</dbReference>
<accession>F7XV01</accession>
<evidence type="ECO:0000256" key="2">
    <source>
        <dbReference type="ARBA" id="ARBA00022676"/>
    </source>
</evidence>
<keyword evidence="7" id="KW-0479">Metal-binding</keyword>
<dbReference type="HOGENOM" id="CLU_022060_0_1_5"/>
<feature type="region of interest" description="RNA binding" evidence="7">
    <location>
        <begin position="246"/>
        <end position="252"/>
    </location>
</feature>
<dbReference type="HAMAP" id="MF_00168">
    <property type="entry name" value="Q_tRNA_Tgt"/>
    <property type="match status" value="1"/>
</dbReference>
<evidence type="ECO:0000256" key="6">
    <source>
        <dbReference type="ARBA" id="ARBA00050112"/>
    </source>
</evidence>
<feature type="region of interest" description="RNA binding; important for wobble base 34 recognition" evidence="7">
    <location>
        <begin position="270"/>
        <end position="274"/>
    </location>
</feature>
<gene>
    <name evidence="7 9" type="primary">tgt</name>
    <name evidence="9" type="ordered locus">midi_00180</name>
</gene>
<dbReference type="KEGG" id="mmn:midi_00180"/>
<dbReference type="UniPathway" id="UPA00392"/>
<keyword evidence="2 7" id="KW-0328">Glycosyltransferase</keyword>
<keyword evidence="7" id="KW-0862">Zinc</keyword>
<dbReference type="EMBL" id="CP002130">
    <property type="protein sequence ID" value="AEI88500.1"/>
    <property type="molecule type" value="Genomic_DNA"/>
</dbReference>
<feature type="binding site" evidence="7">
    <location>
        <position position="334"/>
    </location>
    <ligand>
        <name>Zn(2+)</name>
        <dbReference type="ChEBI" id="CHEBI:29105"/>
    </ligand>
</feature>